<evidence type="ECO:0000256" key="1">
    <source>
        <dbReference type="ARBA" id="ARBA00022729"/>
    </source>
</evidence>
<feature type="signal peptide" evidence="2">
    <location>
        <begin position="1"/>
        <end position="30"/>
    </location>
</feature>
<dbReference type="Pfam" id="PF07593">
    <property type="entry name" value="UnbV_ASPIC"/>
    <property type="match status" value="1"/>
</dbReference>
<protein>
    <submittedName>
        <fullName evidence="4">CRTAC1 family protein</fullName>
    </submittedName>
</protein>
<dbReference type="PANTHER" id="PTHR46580">
    <property type="entry name" value="SENSOR KINASE-RELATED"/>
    <property type="match status" value="1"/>
</dbReference>
<accession>A0A4S2H2M9</accession>
<dbReference type="RefSeq" id="WP_135994344.1">
    <property type="nucleotide sequence ID" value="NZ_CP071057.1"/>
</dbReference>
<sequence>MQRKDRSGAEVGIACAWAGAAVLAGAPALANIPACPAPVFEVGALELGDDGRDRGYPGGLSLADFDGDGDLDLLATRGFDVTASPYRGDRSLLYLNDGTGRFSRSEHPFGDFDTPDSGASLADIDRDGDLDVYVTVQRRQPNRYLRNEGQGRFTVTPLGDATRSAQSNFSGVFVDIDSDGDLDLYTTGPTMEMPGPNAAYRNDEGVFRAVEDNPVLGGANNPGAALWGDLDADGDQDLIVANSDIARLSGIDPAPVEHAVLYRNLGGWTFEADPGQPFAAPGYSSMSGALADVDNDGDLDLFLGSYVYNTEPRTDWLFLNDGAGRFTLAPAEFPVHSGQSSGAAFADLNGDGALDLVTASYGGPIELFTGDGTGALTRREDAALAARVTGHSAVVSGDIDADGRIDVLVGAWSANAEGDFVTVLRNRTPACGSWVELRLVDRHGAPEPPGSRVVLTTRSEAGHLSQTRVASAQTGFRAQSASPFLFSVPPGHEIVEAVITWPDASQETLTGLAPGTRAAVRQPAAPDAEN</sequence>
<keyword evidence="5" id="KW-1185">Reference proteome</keyword>
<dbReference type="OrthoDB" id="1488578at2"/>
<dbReference type="SUPFAM" id="SSF69318">
    <property type="entry name" value="Integrin alpha N-terminal domain"/>
    <property type="match status" value="1"/>
</dbReference>
<feature type="chain" id="PRO_5020602534" evidence="2">
    <location>
        <begin position="31"/>
        <end position="530"/>
    </location>
</feature>
<evidence type="ECO:0000256" key="2">
    <source>
        <dbReference type="SAM" id="SignalP"/>
    </source>
</evidence>
<name>A0A4S2H2M9_9PROT</name>
<reference evidence="4 5" key="1">
    <citation type="journal article" date="2017" name="Int. J. Syst. Evol. Microbiol.">
        <title>Marinicauda algicola sp. nov., isolated from a marine red alga Rhodosorus marinus.</title>
        <authorList>
            <person name="Jeong S.E."/>
            <person name="Jeon S.H."/>
            <person name="Chun B.H."/>
            <person name="Kim D.W."/>
            <person name="Jeon C.O."/>
        </authorList>
    </citation>
    <scope>NUCLEOTIDE SEQUENCE [LARGE SCALE GENOMIC DNA]</scope>
    <source>
        <strain evidence="4 5">JCM 31718</strain>
    </source>
</reference>
<dbReference type="Proteomes" id="UP000308054">
    <property type="component" value="Unassembled WGS sequence"/>
</dbReference>
<dbReference type="Gene3D" id="2.130.10.130">
    <property type="entry name" value="Integrin alpha, N-terminal"/>
    <property type="match status" value="2"/>
</dbReference>
<feature type="domain" description="ASPIC/UnbV" evidence="3">
    <location>
        <begin position="450"/>
        <end position="516"/>
    </location>
</feature>
<dbReference type="InterPro" id="IPR013517">
    <property type="entry name" value="FG-GAP"/>
</dbReference>
<comment type="caution">
    <text evidence="4">The sequence shown here is derived from an EMBL/GenBank/DDBJ whole genome shotgun (WGS) entry which is preliminary data.</text>
</comment>
<gene>
    <name evidence="4" type="ORF">E5163_01530</name>
</gene>
<evidence type="ECO:0000313" key="5">
    <source>
        <dbReference type="Proteomes" id="UP000308054"/>
    </source>
</evidence>
<evidence type="ECO:0000259" key="3">
    <source>
        <dbReference type="Pfam" id="PF07593"/>
    </source>
</evidence>
<proteinExistence type="predicted"/>
<dbReference type="Pfam" id="PF13517">
    <property type="entry name" value="FG-GAP_3"/>
    <property type="match status" value="2"/>
</dbReference>
<dbReference type="InterPro" id="IPR011519">
    <property type="entry name" value="UnbV_ASPIC"/>
</dbReference>
<organism evidence="4 5">
    <name type="scientific">Marinicauda algicola</name>
    <dbReference type="NCBI Taxonomy" id="2029849"/>
    <lineage>
        <taxon>Bacteria</taxon>
        <taxon>Pseudomonadati</taxon>
        <taxon>Pseudomonadota</taxon>
        <taxon>Alphaproteobacteria</taxon>
        <taxon>Maricaulales</taxon>
        <taxon>Maricaulaceae</taxon>
        <taxon>Marinicauda</taxon>
    </lineage>
</organism>
<dbReference type="InterPro" id="IPR028994">
    <property type="entry name" value="Integrin_alpha_N"/>
</dbReference>
<evidence type="ECO:0000313" key="4">
    <source>
        <dbReference type="EMBL" id="TGY89847.1"/>
    </source>
</evidence>
<dbReference type="PANTHER" id="PTHR46580:SF4">
    <property type="entry name" value="ATP_GTP-BINDING PROTEIN"/>
    <property type="match status" value="1"/>
</dbReference>
<dbReference type="AlphaFoldDB" id="A0A4S2H2M9"/>
<dbReference type="EMBL" id="SRXW01000001">
    <property type="protein sequence ID" value="TGY89847.1"/>
    <property type="molecule type" value="Genomic_DNA"/>
</dbReference>
<keyword evidence="1 2" id="KW-0732">Signal</keyword>